<protein>
    <submittedName>
        <fullName evidence="7">PAS domain S-box-containing protein/diguanylate cyclase (GGDEF) domain-containing protein</fullName>
    </submittedName>
</protein>
<dbReference type="InterPro" id="IPR001610">
    <property type="entry name" value="PAC"/>
</dbReference>
<dbReference type="Proteomes" id="UP000199581">
    <property type="component" value="Unassembled WGS sequence"/>
</dbReference>
<dbReference type="PROSITE" id="PS50883">
    <property type="entry name" value="EAL"/>
    <property type="match status" value="1"/>
</dbReference>
<evidence type="ECO:0000256" key="2">
    <source>
        <dbReference type="SAM" id="Coils"/>
    </source>
</evidence>
<dbReference type="PANTHER" id="PTHR44757:SF2">
    <property type="entry name" value="BIOFILM ARCHITECTURE MAINTENANCE PROTEIN MBAA"/>
    <property type="match status" value="1"/>
</dbReference>
<dbReference type="SUPFAM" id="SSF141868">
    <property type="entry name" value="EAL domain-like"/>
    <property type="match status" value="1"/>
</dbReference>
<evidence type="ECO:0000259" key="6">
    <source>
        <dbReference type="PROSITE" id="PS50887"/>
    </source>
</evidence>
<dbReference type="CDD" id="cd00130">
    <property type="entry name" value="PAS"/>
    <property type="match status" value="3"/>
</dbReference>
<dbReference type="FunFam" id="3.30.70.270:FF:000001">
    <property type="entry name" value="Diguanylate cyclase domain protein"/>
    <property type="match status" value="1"/>
</dbReference>
<comment type="caution">
    <text evidence="7">The sequence shown here is derived from an EMBL/GenBank/DDBJ whole genome shotgun (WGS) entry which is preliminary data.</text>
</comment>
<dbReference type="GO" id="GO:0071732">
    <property type="term" value="P:cellular response to nitric oxide"/>
    <property type="evidence" value="ECO:0007669"/>
    <property type="project" value="UniProtKB-ARBA"/>
</dbReference>
<dbReference type="Pfam" id="PF00990">
    <property type="entry name" value="GGDEF"/>
    <property type="match status" value="1"/>
</dbReference>
<feature type="domain" description="PAC" evidence="4">
    <location>
        <begin position="268"/>
        <end position="319"/>
    </location>
</feature>
<dbReference type="InterPro" id="IPR035965">
    <property type="entry name" value="PAS-like_dom_sf"/>
</dbReference>
<keyword evidence="2" id="KW-0175">Coiled coil</keyword>
<gene>
    <name evidence="7" type="ORF">SAMN05421830_101543</name>
</gene>
<dbReference type="Pfam" id="PF00989">
    <property type="entry name" value="PAS"/>
    <property type="match status" value="2"/>
</dbReference>
<dbReference type="SUPFAM" id="SSF55785">
    <property type="entry name" value="PYP-like sensor domain (PAS domain)"/>
    <property type="match status" value="4"/>
</dbReference>
<feature type="domain" description="EAL" evidence="5">
    <location>
        <begin position="898"/>
        <end position="1153"/>
    </location>
</feature>
<dbReference type="Gene3D" id="3.20.20.450">
    <property type="entry name" value="EAL domain"/>
    <property type="match status" value="1"/>
</dbReference>
<dbReference type="Gene3D" id="3.30.450.40">
    <property type="match status" value="1"/>
</dbReference>
<dbReference type="RefSeq" id="WP_092189009.1">
    <property type="nucleotide sequence ID" value="NZ_FOTO01000001.1"/>
</dbReference>
<dbReference type="InterPro" id="IPR000014">
    <property type="entry name" value="PAS"/>
</dbReference>
<keyword evidence="8" id="KW-1185">Reference proteome</keyword>
<dbReference type="GO" id="GO:0006355">
    <property type="term" value="P:regulation of DNA-templated transcription"/>
    <property type="evidence" value="ECO:0007669"/>
    <property type="project" value="InterPro"/>
</dbReference>
<evidence type="ECO:0000259" key="5">
    <source>
        <dbReference type="PROSITE" id="PS50883"/>
    </source>
</evidence>
<dbReference type="InterPro" id="IPR001633">
    <property type="entry name" value="EAL_dom"/>
</dbReference>
<dbReference type="SMART" id="SM00091">
    <property type="entry name" value="PAS"/>
    <property type="match status" value="4"/>
</dbReference>
<dbReference type="SUPFAM" id="SSF55073">
    <property type="entry name" value="Nucleotide cyclase"/>
    <property type="match status" value="1"/>
</dbReference>
<dbReference type="InterPro" id="IPR029787">
    <property type="entry name" value="Nucleotide_cyclase"/>
</dbReference>
<dbReference type="InterPro" id="IPR043128">
    <property type="entry name" value="Rev_trsase/Diguanyl_cyclase"/>
</dbReference>
<dbReference type="NCBIfam" id="TIGR00229">
    <property type="entry name" value="sensory_box"/>
    <property type="match status" value="3"/>
</dbReference>
<dbReference type="InterPro" id="IPR013767">
    <property type="entry name" value="PAS_fold"/>
</dbReference>
<feature type="domain" description="PAS" evidence="3">
    <location>
        <begin position="601"/>
        <end position="670"/>
    </location>
</feature>
<dbReference type="FunFam" id="3.20.20.450:FF:000001">
    <property type="entry name" value="Cyclic di-GMP phosphodiesterase yahA"/>
    <property type="match status" value="1"/>
</dbReference>
<dbReference type="Gene3D" id="3.30.450.20">
    <property type="entry name" value="PAS domain"/>
    <property type="match status" value="4"/>
</dbReference>
<dbReference type="SMART" id="SM00052">
    <property type="entry name" value="EAL"/>
    <property type="match status" value="1"/>
</dbReference>
<proteinExistence type="predicted"/>
<evidence type="ECO:0000259" key="4">
    <source>
        <dbReference type="PROSITE" id="PS50113"/>
    </source>
</evidence>
<accession>A0A8G2C077</accession>
<dbReference type="PROSITE" id="PS50112">
    <property type="entry name" value="PAS"/>
    <property type="match status" value="3"/>
</dbReference>
<dbReference type="InterPro" id="IPR035919">
    <property type="entry name" value="EAL_sf"/>
</dbReference>
<dbReference type="InterPro" id="IPR052155">
    <property type="entry name" value="Biofilm_reg_signaling"/>
</dbReference>
<evidence type="ECO:0000259" key="3">
    <source>
        <dbReference type="PROSITE" id="PS50112"/>
    </source>
</evidence>
<dbReference type="NCBIfam" id="TIGR00254">
    <property type="entry name" value="GGDEF"/>
    <property type="match status" value="1"/>
</dbReference>
<dbReference type="SUPFAM" id="SSF55781">
    <property type="entry name" value="GAF domain-like"/>
    <property type="match status" value="1"/>
</dbReference>
<feature type="domain" description="GGDEF" evidence="6">
    <location>
        <begin position="756"/>
        <end position="889"/>
    </location>
</feature>
<dbReference type="SMART" id="SM00267">
    <property type="entry name" value="GGDEF"/>
    <property type="match status" value="1"/>
</dbReference>
<evidence type="ECO:0000313" key="7">
    <source>
        <dbReference type="EMBL" id="SFL31545.1"/>
    </source>
</evidence>
<dbReference type="InterPro" id="IPR000160">
    <property type="entry name" value="GGDEF_dom"/>
</dbReference>
<feature type="domain" description="PAC" evidence="4">
    <location>
        <begin position="548"/>
        <end position="600"/>
    </location>
</feature>
<dbReference type="CDD" id="cd01948">
    <property type="entry name" value="EAL"/>
    <property type="match status" value="1"/>
</dbReference>
<dbReference type="InterPro" id="IPR029016">
    <property type="entry name" value="GAF-like_dom_sf"/>
</dbReference>
<dbReference type="Gene3D" id="3.30.70.270">
    <property type="match status" value="1"/>
</dbReference>
<dbReference type="Pfam" id="PF13426">
    <property type="entry name" value="PAS_9"/>
    <property type="match status" value="1"/>
</dbReference>
<dbReference type="GO" id="GO:0071111">
    <property type="term" value="F:cyclic-guanylate-specific phosphodiesterase activity"/>
    <property type="evidence" value="ECO:0007669"/>
    <property type="project" value="UniProtKB-EC"/>
</dbReference>
<comment type="catalytic activity">
    <reaction evidence="1">
        <text>3',3'-c-di-GMP + H2O = 5'-phosphoguanylyl(3'-&gt;5')guanosine + H(+)</text>
        <dbReference type="Rhea" id="RHEA:24902"/>
        <dbReference type="ChEBI" id="CHEBI:15377"/>
        <dbReference type="ChEBI" id="CHEBI:15378"/>
        <dbReference type="ChEBI" id="CHEBI:58754"/>
        <dbReference type="ChEBI" id="CHEBI:58805"/>
        <dbReference type="EC" id="3.1.4.52"/>
    </reaction>
    <physiologicalReaction direction="left-to-right" evidence="1">
        <dbReference type="Rhea" id="RHEA:24903"/>
    </physiologicalReaction>
</comment>
<dbReference type="PANTHER" id="PTHR44757">
    <property type="entry name" value="DIGUANYLATE CYCLASE DGCP"/>
    <property type="match status" value="1"/>
</dbReference>
<name>A0A8G2C077_DESNO</name>
<evidence type="ECO:0000313" key="8">
    <source>
        <dbReference type="Proteomes" id="UP000199581"/>
    </source>
</evidence>
<dbReference type="CDD" id="cd01949">
    <property type="entry name" value="GGDEF"/>
    <property type="match status" value="1"/>
</dbReference>
<dbReference type="Pfam" id="PF08448">
    <property type="entry name" value="PAS_4"/>
    <property type="match status" value="1"/>
</dbReference>
<dbReference type="SMART" id="SM00086">
    <property type="entry name" value="PAC"/>
    <property type="match status" value="3"/>
</dbReference>
<dbReference type="Pfam" id="PF00563">
    <property type="entry name" value="EAL"/>
    <property type="match status" value="1"/>
</dbReference>
<dbReference type="EMBL" id="FOTO01000001">
    <property type="protein sequence ID" value="SFL31545.1"/>
    <property type="molecule type" value="Genomic_DNA"/>
</dbReference>
<dbReference type="InterPro" id="IPR000700">
    <property type="entry name" value="PAS-assoc_C"/>
</dbReference>
<dbReference type="OrthoDB" id="7673416at2"/>
<evidence type="ECO:0000256" key="1">
    <source>
        <dbReference type="ARBA" id="ARBA00051114"/>
    </source>
</evidence>
<dbReference type="PROSITE" id="PS50887">
    <property type="entry name" value="GGDEF"/>
    <property type="match status" value="1"/>
</dbReference>
<feature type="domain" description="PAS" evidence="3">
    <location>
        <begin position="474"/>
        <end position="511"/>
    </location>
</feature>
<reference evidence="7 8" key="1">
    <citation type="submission" date="2016-10" db="EMBL/GenBank/DDBJ databases">
        <authorList>
            <person name="Varghese N."/>
            <person name="Submissions S."/>
        </authorList>
    </citation>
    <scope>NUCLEOTIDE SEQUENCE [LARGE SCALE GENOMIC DNA]</scope>
    <source>
        <strain evidence="7 8">DSM 1741</strain>
    </source>
</reference>
<dbReference type="InterPro" id="IPR013656">
    <property type="entry name" value="PAS_4"/>
</dbReference>
<feature type="coiled-coil region" evidence="2">
    <location>
        <begin position="29"/>
        <end position="56"/>
    </location>
</feature>
<feature type="domain" description="PAS" evidence="3">
    <location>
        <begin position="179"/>
        <end position="225"/>
    </location>
</feature>
<dbReference type="PROSITE" id="PS50113">
    <property type="entry name" value="PAC"/>
    <property type="match status" value="2"/>
</dbReference>
<sequence length="1158" mass="130276">MSMHRLLQRQLKRARINPSELPTDLEPFMALIEDAYRQFDEEKEVLERALEISSAELVHRNEVMRAVFMALPDVFLWITRDGLIKDCRGGLHALFGVEPLSLLKKNLREIPDIADPQAFSLAMRMLAETSFFQAEYSIQSAGRTRHYEARFANLEDDLILVLIRDISDRAQAEEALLGMQQRLDHIIEFLPDATVVVDNEHRVIAWNRAMEGMTGVPKEEILGKSGYEYGTPFYGHPRPILLDFIGKDPSRDYPMYQPTQSNLEGLATEIFVPLLHGGRGAYVWAKASALYDKDGNIAGAIQTIRDITDKKRVEIGTQVLYLVSTAASTPLADKELLAKVFDILAEHLEVQVMFASILGAEGAKLTFPFFIRQDLARHETMKHLSMLSANAMKSPSLQITDTPPEGLRDGEAQSTLWFTSPLRYGDRLLGSVVFALSENNHFVRDKDTHVLASVADHLALAISRNATEKALRQSEKKHRAIFENATEGIFQISLDHDLLSANPAMARIFGYDDIGSLMTDAQGFLQRVISSADRVQLLSRALQLGTAQNFELDAFMKGGKKTWISINMRTVKRSDGSISHLEGSMRDVSKRKKAERRLAIQKGLFQQLFDNSPQGILLLGKDGAPMDINPSFTSLFGYTRSDLHSLFEMLLNPDSLDESFAFISTVLSGTSVSTETQRRTKDGRIIPVSMLGYPYVLEGTISGAFFIFSDISERKNYEAQLTRQALRDNLTGLPNRVLFMDRLNRAMTRQQRNSEYRFAVLMIDLDSFKRVNDTLGHQAGDHLLQEVAARLTQCLRTMDTVARMGGDEFAVLLEDFQSNQEAIGITRRLLETIRRPLKIQDRDVLVSASVGVVLQTVRYTSPNDLLRDADISMYRSKELGKNQFKVFSKSMYEQVVQTVQLENDLRQALVEDEFELFFQPIYALRGQTLRGFEALIRWNHPLRGHLAPGEFIPVAEETGLITEIGKWVMRRGCLILAGWQAQFPGLDISMSLNLSPKDLLQASLIPVLTELLHETGLKARHIKLEITETAVMDNPEQATSRLERLQKMGFQIAMDDFGTGYSSLSYLQRLPIDILKIDRSFVQTMLENPNNLEIIKAIIGLGKILDLRIVAEGVETQQQLESLQELGCDLAQGYHLGRPMSKEQTETLMAACGANPPA</sequence>
<dbReference type="AlphaFoldDB" id="A0A8G2C077"/>
<organism evidence="7 8">
    <name type="scientific">Desulfomicrobium norvegicum (strain DSM 1741 / NCIMB 8310)</name>
    <name type="common">Desulfovibrio baculatus (strain Norway 4)</name>
    <name type="synonym">Desulfovibrio desulfuricans (strain Norway 4)</name>
    <dbReference type="NCBI Taxonomy" id="52561"/>
    <lineage>
        <taxon>Bacteria</taxon>
        <taxon>Pseudomonadati</taxon>
        <taxon>Thermodesulfobacteriota</taxon>
        <taxon>Desulfovibrionia</taxon>
        <taxon>Desulfovibrionales</taxon>
        <taxon>Desulfomicrobiaceae</taxon>
        <taxon>Desulfomicrobium</taxon>
    </lineage>
</organism>